<gene>
    <name evidence="2" type="ORF">GJ744_011577</name>
</gene>
<feature type="compositionally biased region" description="Low complexity" evidence="1">
    <location>
        <begin position="302"/>
        <end position="318"/>
    </location>
</feature>
<dbReference type="AlphaFoldDB" id="A0A8H7AK93"/>
<sequence>MSERDRGRHSLPPLPRGGRNDALPLRDPSSTATRESLIGLGPFQLRARPHEAAQAQPSTSQSSAGEDISVHGPHEALALLGSQCFTSNQPKHDRSGATGVSITPSVFAAAQQLSLWPPGARQGNSSKPPRVPTRRGQRSVSSASNLRRPQDPELQQRAKAARVEGLTPHANAFSTAAQERDLLPDQRSAKCEGQALFSETAMLGLTQFVKEASVAAAPPPEGRSAQTGPVLAWGTRKSRHAHRELGTQSLTKPSLKTKAAPQNNEEADPGTCPAPGGAAAAHPSGITGRTFGTEPFLDAFQSGGPSSSRRSGPTTGAPPTTPARQIRHAGRQDTGGGSDAGLGSARGAMTGAGAGAADGDAGTSECLTLEPKMTRTADRLNSHPPHRQRNKWTQEARSTVFEYVEQKMPAREISEMTGIPLRTIQLWKQKADPRSAN</sequence>
<feature type="compositionally biased region" description="Polar residues" evidence="1">
    <location>
        <begin position="138"/>
        <end position="147"/>
    </location>
</feature>
<keyword evidence="3" id="KW-1185">Reference proteome</keyword>
<feature type="compositionally biased region" description="Low complexity" evidence="1">
    <location>
        <begin position="52"/>
        <end position="64"/>
    </location>
</feature>
<dbReference type="OrthoDB" id="10405227at2759"/>
<evidence type="ECO:0000256" key="1">
    <source>
        <dbReference type="SAM" id="MobiDB-lite"/>
    </source>
</evidence>
<dbReference type="EMBL" id="JAACFV010000083">
    <property type="protein sequence ID" value="KAF7506645.1"/>
    <property type="molecule type" value="Genomic_DNA"/>
</dbReference>
<comment type="caution">
    <text evidence="2">The sequence shown here is derived from an EMBL/GenBank/DDBJ whole genome shotgun (WGS) entry which is preliminary data.</text>
</comment>
<feature type="compositionally biased region" description="Low complexity" evidence="1">
    <location>
        <begin position="269"/>
        <end position="285"/>
    </location>
</feature>
<feature type="compositionally biased region" description="Basic and acidic residues" evidence="1">
    <location>
        <begin position="372"/>
        <end position="381"/>
    </location>
</feature>
<proteinExistence type="predicted"/>
<feature type="compositionally biased region" description="Polar residues" evidence="1">
    <location>
        <begin position="246"/>
        <end position="264"/>
    </location>
</feature>
<dbReference type="Proteomes" id="UP000606974">
    <property type="component" value="Unassembled WGS sequence"/>
</dbReference>
<reference evidence="2" key="1">
    <citation type="submission" date="2020-02" db="EMBL/GenBank/DDBJ databases">
        <authorList>
            <person name="Palmer J.M."/>
        </authorList>
    </citation>
    <scope>NUCLEOTIDE SEQUENCE</scope>
    <source>
        <strain evidence="2">EPUS1.4</strain>
        <tissue evidence="2">Thallus</tissue>
    </source>
</reference>
<protein>
    <submittedName>
        <fullName evidence="2">Uncharacterized protein</fullName>
    </submittedName>
</protein>
<feature type="region of interest" description="Disordered" evidence="1">
    <location>
        <begin position="236"/>
        <end position="394"/>
    </location>
</feature>
<accession>A0A8H7AK93</accession>
<organism evidence="2 3">
    <name type="scientific">Endocarpon pusillum</name>
    <dbReference type="NCBI Taxonomy" id="364733"/>
    <lineage>
        <taxon>Eukaryota</taxon>
        <taxon>Fungi</taxon>
        <taxon>Dikarya</taxon>
        <taxon>Ascomycota</taxon>
        <taxon>Pezizomycotina</taxon>
        <taxon>Eurotiomycetes</taxon>
        <taxon>Chaetothyriomycetidae</taxon>
        <taxon>Verrucariales</taxon>
        <taxon>Verrucariaceae</taxon>
        <taxon>Endocarpon</taxon>
    </lineage>
</organism>
<evidence type="ECO:0000313" key="3">
    <source>
        <dbReference type="Proteomes" id="UP000606974"/>
    </source>
</evidence>
<name>A0A8H7AK93_9EURO</name>
<evidence type="ECO:0000313" key="2">
    <source>
        <dbReference type="EMBL" id="KAF7506645.1"/>
    </source>
</evidence>
<feature type="region of interest" description="Disordered" evidence="1">
    <location>
        <begin position="1"/>
        <end position="68"/>
    </location>
</feature>
<feature type="region of interest" description="Disordered" evidence="1">
    <location>
        <begin position="115"/>
        <end position="167"/>
    </location>
</feature>